<dbReference type="PANTHER" id="PTHR43146">
    <property type="entry name" value="CANCER-RELATED NUCLEOSIDE-TRIPHOSPHATASE"/>
    <property type="match status" value="1"/>
</dbReference>
<dbReference type="Proteomes" id="UP001600894">
    <property type="component" value="Unassembled WGS sequence"/>
</dbReference>
<evidence type="ECO:0000256" key="1">
    <source>
        <dbReference type="ARBA" id="ARBA00022741"/>
    </source>
</evidence>
<dbReference type="PANTHER" id="PTHR43146:SF1">
    <property type="entry name" value="CANCER-RELATED NUCLEOSIDE-TRIPHOSPHATASE"/>
    <property type="match status" value="1"/>
</dbReference>
<sequence length="185" mass="20260">MARHIFLTGQKQVGKSTLLKKVLKQFHGEVGGFFTLRTDSFLKTAYSVHLLSAEAGAEPDDTNLLFLCRPQGQCASSSSDPSRNDETPRRFDRLGCNVLSAASSKDLIVMDELGPHEGSASLFRQAVLDTLNGTVPVFGVLQAADSDFLEEIASHPEVLVLQVTEENRDDPELLGKICSFLPRRL</sequence>
<evidence type="ECO:0000313" key="4">
    <source>
        <dbReference type="EMBL" id="GAA6267656.1"/>
    </source>
</evidence>
<dbReference type="InterPro" id="IPR027417">
    <property type="entry name" value="P-loop_NTPase"/>
</dbReference>
<evidence type="ECO:0000256" key="3">
    <source>
        <dbReference type="ARBA" id="ARBA00022840"/>
    </source>
</evidence>
<dbReference type="RefSeq" id="WP_176254183.1">
    <property type="nucleotide sequence ID" value="NZ_BAABXL010000001.1"/>
</dbReference>
<gene>
    <name evidence="4" type="ORF">F130042H8_07160</name>
</gene>
<evidence type="ECO:0000256" key="2">
    <source>
        <dbReference type="ARBA" id="ARBA00022801"/>
    </source>
</evidence>
<dbReference type="EMBL" id="BAABXL010000001">
    <property type="protein sequence ID" value="GAA6267656.1"/>
    <property type="molecule type" value="Genomic_DNA"/>
</dbReference>
<keyword evidence="5" id="KW-1185">Reference proteome</keyword>
<protein>
    <submittedName>
        <fullName evidence="4">Nucleoside-triphosphatase</fullName>
    </submittedName>
</protein>
<organism evidence="4 5">
    <name type="scientific">Enterocloster alcoholdehydrogenati</name>
    <dbReference type="NCBI Taxonomy" id="2547410"/>
    <lineage>
        <taxon>Bacteria</taxon>
        <taxon>Bacillati</taxon>
        <taxon>Bacillota</taxon>
        <taxon>Clostridia</taxon>
        <taxon>Lachnospirales</taxon>
        <taxon>Lachnospiraceae</taxon>
        <taxon>Enterocloster</taxon>
    </lineage>
</organism>
<keyword evidence="3" id="KW-0067">ATP-binding</keyword>
<comment type="caution">
    <text evidence="4">The sequence shown here is derived from an EMBL/GenBank/DDBJ whole genome shotgun (WGS) entry which is preliminary data.</text>
</comment>
<accession>A0ABQ0AUE8</accession>
<reference evidence="4 5" key="1">
    <citation type="submission" date="2024-04" db="EMBL/GenBank/DDBJ databases">
        <title>Defined microbial consortia suppress multidrug-resistant proinflammatory Enterobacteriaceae via ecological control.</title>
        <authorList>
            <person name="Furuichi M."/>
            <person name="Kawaguchi T."/>
            <person name="Pust M."/>
            <person name="Yasuma K."/>
            <person name="Plichta D."/>
            <person name="Hasegawa N."/>
            <person name="Ohya T."/>
            <person name="Bhattarai S."/>
            <person name="Sasajima S."/>
            <person name="Aoto Y."/>
            <person name="Tuganbaev T."/>
            <person name="Yaginuma M."/>
            <person name="Ueda M."/>
            <person name="Okahashi N."/>
            <person name="Amafuji K."/>
            <person name="Kiridooshi Y."/>
            <person name="Sugita K."/>
            <person name="Strazar M."/>
            <person name="Skelly A."/>
            <person name="Suda W."/>
            <person name="Hattori M."/>
            <person name="Nakamoto N."/>
            <person name="Caballero S."/>
            <person name="Norman J."/>
            <person name="Olle B."/>
            <person name="Tanoue T."/>
            <person name="Arita M."/>
            <person name="Bucci V."/>
            <person name="Atarashi K."/>
            <person name="Xavier R."/>
            <person name="Honda K."/>
        </authorList>
    </citation>
    <scope>NUCLEOTIDE SEQUENCE [LARGE SCALE GENOMIC DNA]</scope>
    <source>
        <strain evidence="5">f13</strain>
    </source>
</reference>
<proteinExistence type="predicted"/>
<dbReference type="Pfam" id="PF03266">
    <property type="entry name" value="NTPase_1"/>
    <property type="match status" value="1"/>
</dbReference>
<evidence type="ECO:0000313" key="5">
    <source>
        <dbReference type="Proteomes" id="UP001600894"/>
    </source>
</evidence>
<dbReference type="InterPro" id="IPR004948">
    <property type="entry name" value="Nuc-triphosphatase_THEP1"/>
</dbReference>
<keyword evidence="1" id="KW-0547">Nucleotide-binding</keyword>
<dbReference type="Gene3D" id="3.40.50.300">
    <property type="entry name" value="P-loop containing nucleotide triphosphate hydrolases"/>
    <property type="match status" value="1"/>
</dbReference>
<dbReference type="SUPFAM" id="SSF52540">
    <property type="entry name" value="P-loop containing nucleoside triphosphate hydrolases"/>
    <property type="match status" value="1"/>
</dbReference>
<keyword evidence="2" id="KW-0378">Hydrolase</keyword>
<name>A0ABQ0AUE8_9FIRM</name>